<evidence type="ECO:0000256" key="1">
    <source>
        <dbReference type="SAM" id="MobiDB-lite"/>
    </source>
</evidence>
<evidence type="ECO:0000313" key="4">
    <source>
        <dbReference type="Proteomes" id="UP000006158"/>
    </source>
</evidence>
<evidence type="ECO:0000313" key="3">
    <source>
        <dbReference type="EMBL" id="AFP40747.1"/>
    </source>
</evidence>
<dbReference type="AlphaFoldDB" id="I7G530"/>
<proteinExistence type="predicted"/>
<protein>
    <submittedName>
        <fullName evidence="3">Excalibur</fullName>
    </submittedName>
</protein>
<dbReference type="Proteomes" id="UP000006158">
    <property type="component" value="Chromosome"/>
</dbReference>
<dbReference type="Pfam" id="PF05901">
    <property type="entry name" value="Excalibur"/>
    <property type="match status" value="1"/>
</dbReference>
<evidence type="ECO:0000259" key="2">
    <source>
        <dbReference type="SMART" id="SM00894"/>
    </source>
</evidence>
<feature type="compositionally biased region" description="Basic and acidic residues" evidence="1">
    <location>
        <begin position="79"/>
        <end position="90"/>
    </location>
</feature>
<accession>I7G530</accession>
<sequence>MPFANGAVMLRLADSTATLISRSEGTPMIRAFIAAAVLGGLVLGGAATAGADPYYKNCAAARAAGAAPVYEGDPGYAPHLDRDGDGVGCE</sequence>
<dbReference type="PATRIC" id="fig|246196.56.peg.4387"/>
<dbReference type="SMART" id="SM00894">
    <property type="entry name" value="Excalibur"/>
    <property type="match status" value="1"/>
</dbReference>
<dbReference type="EMBL" id="CP001663">
    <property type="protein sequence ID" value="AFP40747.1"/>
    <property type="molecule type" value="Genomic_DNA"/>
</dbReference>
<reference evidence="3 4" key="2">
    <citation type="journal article" date="2009" name="Genome Res.">
        <title>Ortho-proteogenomics: multiple proteomes investigation through orthology and a new MS-based protocol.</title>
        <authorList>
            <person name="Gallien S."/>
            <person name="Perrodou E."/>
            <person name="Carapito C."/>
            <person name="Deshayes C."/>
            <person name="Reyrat J.M."/>
            <person name="Van Dorsselaer A."/>
            <person name="Poch O."/>
            <person name="Schaeffer C."/>
            <person name="Lecompte O."/>
        </authorList>
    </citation>
    <scope>NUCLEOTIDE SEQUENCE [LARGE SCALE GENOMIC DNA]</scope>
    <source>
        <strain evidence="4">ATCC 700084 / mc(2)155</strain>
    </source>
</reference>
<gene>
    <name evidence="3" type="ordered locus">MSMEI_4291</name>
</gene>
<name>I7G530_MYCS2</name>
<feature type="domain" description="Excalibur calcium-binding" evidence="2">
    <location>
        <begin position="54"/>
        <end position="90"/>
    </location>
</feature>
<reference evidence="3 4" key="1">
    <citation type="journal article" date="2007" name="Genome Biol.">
        <title>Interrupted coding sequences in Mycobacterium smegmatis: authentic mutations or sequencing errors?</title>
        <authorList>
            <person name="Deshayes C."/>
            <person name="Perrodou E."/>
            <person name="Gallien S."/>
            <person name="Euphrasie D."/>
            <person name="Schaeffer C."/>
            <person name="Van-Dorsselaer A."/>
            <person name="Poch O."/>
            <person name="Lecompte O."/>
            <person name="Reyrat J.M."/>
        </authorList>
    </citation>
    <scope>NUCLEOTIDE SEQUENCE [LARGE SCALE GENOMIC DNA]</scope>
    <source>
        <strain evidence="4">ATCC 700084 / mc(2)155</strain>
    </source>
</reference>
<dbReference type="InterPro" id="IPR008613">
    <property type="entry name" value="Excalibur_Ca-bd_domain"/>
</dbReference>
<organism evidence="3 4">
    <name type="scientific">Mycolicibacterium smegmatis (strain ATCC 700084 / mc(2)155)</name>
    <name type="common">Mycobacterium smegmatis</name>
    <dbReference type="NCBI Taxonomy" id="246196"/>
    <lineage>
        <taxon>Bacteria</taxon>
        <taxon>Bacillati</taxon>
        <taxon>Actinomycetota</taxon>
        <taxon>Actinomycetes</taxon>
        <taxon>Mycobacteriales</taxon>
        <taxon>Mycobacteriaceae</taxon>
        <taxon>Mycolicibacterium</taxon>
    </lineage>
</organism>
<feature type="region of interest" description="Disordered" evidence="1">
    <location>
        <begin position="68"/>
        <end position="90"/>
    </location>
</feature>
<dbReference type="KEGG" id="msg:MSMEI_4291"/>